<feature type="domain" description="PilZ" evidence="1">
    <location>
        <begin position="4"/>
        <end position="81"/>
    </location>
</feature>
<dbReference type="Proteomes" id="UP001314635">
    <property type="component" value="Unassembled WGS sequence"/>
</dbReference>
<dbReference type="InterPro" id="IPR009875">
    <property type="entry name" value="PilZ_domain"/>
</dbReference>
<dbReference type="EMBL" id="JAFCLK010000004">
    <property type="protein sequence ID" value="MBR1135209.1"/>
    <property type="molecule type" value="Genomic_DNA"/>
</dbReference>
<dbReference type="PROSITE" id="PS51257">
    <property type="entry name" value="PROKAR_LIPOPROTEIN"/>
    <property type="match status" value="1"/>
</dbReference>
<dbReference type="Pfam" id="PF07238">
    <property type="entry name" value="PilZ"/>
    <property type="match status" value="1"/>
</dbReference>
<organism evidence="2 3">
    <name type="scientific">Bradyrhizobium denitrificans</name>
    <dbReference type="NCBI Taxonomy" id="2734912"/>
    <lineage>
        <taxon>Bacteria</taxon>
        <taxon>Pseudomonadati</taxon>
        <taxon>Pseudomonadota</taxon>
        <taxon>Alphaproteobacteria</taxon>
        <taxon>Hyphomicrobiales</taxon>
        <taxon>Nitrobacteraceae</taxon>
        <taxon>Bradyrhizobium</taxon>
    </lineage>
</organism>
<sequence>MEDKRKLRRTRVLKAAMISFGGSAISCTVRNLTKSGAMLDVASPLGVPREFALVISSDDIRHECRIVWIKEQRIGVSFKPDRES</sequence>
<proteinExistence type="predicted"/>
<dbReference type="SUPFAM" id="SSF141371">
    <property type="entry name" value="PilZ domain-like"/>
    <property type="match status" value="1"/>
</dbReference>
<comment type="caution">
    <text evidence="2">The sequence shown here is derived from an EMBL/GenBank/DDBJ whole genome shotgun (WGS) entry which is preliminary data.</text>
</comment>
<evidence type="ECO:0000259" key="1">
    <source>
        <dbReference type="Pfam" id="PF07238"/>
    </source>
</evidence>
<accession>A0ABS5G1R2</accession>
<evidence type="ECO:0000313" key="3">
    <source>
        <dbReference type="Proteomes" id="UP001314635"/>
    </source>
</evidence>
<dbReference type="Gene3D" id="2.40.10.220">
    <property type="entry name" value="predicted glycosyltransferase like domains"/>
    <property type="match status" value="1"/>
</dbReference>
<evidence type="ECO:0000313" key="2">
    <source>
        <dbReference type="EMBL" id="MBR1135209.1"/>
    </source>
</evidence>
<keyword evidence="3" id="KW-1185">Reference proteome</keyword>
<name>A0ABS5G1R2_9BRAD</name>
<gene>
    <name evidence="2" type="ORF">JQ619_05490</name>
</gene>
<protein>
    <submittedName>
        <fullName evidence="2">PilZ domain-containing protein</fullName>
    </submittedName>
</protein>
<reference evidence="3" key="1">
    <citation type="journal article" date="2021" name="ISME J.">
        <title>Evolutionary origin and ecological implication of a unique nif island in free-living Bradyrhizobium lineages.</title>
        <authorList>
            <person name="Tao J."/>
        </authorList>
    </citation>
    <scope>NUCLEOTIDE SEQUENCE [LARGE SCALE GENOMIC DNA]</scope>
    <source>
        <strain evidence="3">SZCCT0094</strain>
    </source>
</reference>